<protein>
    <recommendedName>
        <fullName evidence="4">Dynein axonemal assembly factor 1 homolog</fullName>
    </recommendedName>
</protein>
<feature type="region of interest" description="Disordered" evidence="5">
    <location>
        <begin position="1"/>
        <end position="41"/>
    </location>
</feature>
<evidence type="ECO:0000313" key="6">
    <source>
        <dbReference type="EMBL" id="ODN02976.1"/>
    </source>
</evidence>
<dbReference type="Gene3D" id="3.80.10.10">
    <property type="entry name" value="Ribonuclease Inhibitor"/>
    <property type="match status" value="2"/>
</dbReference>
<dbReference type="InterPro" id="IPR001611">
    <property type="entry name" value="Leu-rich_rpt"/>
</dbReference>
<gene>
    <name evidence="6" type="ORF">Ocin01_03729</name>
</gene>
<evidence type="ECO:0000256" key="1">
    <source>
        <dbReference type="ARBA" id="ARBA00003843"/>
    </source>
</evidence>
<dbReference type="STRING" id="48709.A0A1D2NDA9"/>
<dbReference type="Proteomes" id="UP000094527">
    <property type="component" value="Unassembled WGS sequence"/>
</dbReference>
<dbReference type="OMA" id="RDEMEYH"/>
<keyword evidence="2" id="KW-0433">Leucine-rich repeat</keyword>
<evidence type="ECO:0000256" key="3">
    <source>
        <dbReference type="ARBA" id="ARBA00022737"/>
    </source>
</evidence>
<feature type="region of interest" description="Disordered" evidence="5">
    <location>
        <begin position="400"/>
        <end position="460"/>
    </location>
</feature>
<dbReference type="CDD" id="cd21340">
    <property type="entry name" value="PPP1R42"/>
    <property type="match status" value="1"/>
</dbReference>
<evidence type="ECO:0000256" key="5">
    <source>
        <dbReference type="SAM" id="MobiDB-lite"/>
    </source>
</evidence>
<keyword evidence="7" id="KW-1185">Reference proteome</keyword>
<feature type="compositionally biased region" description="Polar residues" evidence="5">
    <location>
        <begin position="26"/>
        <end position="41"/>
    </location>
</feature>
<dbReference type="InterPro" id="IPR050576">
    <property type="entry name" value="Cilia_flagella_integrity"/>
</dbReference>
<reference evidence="6 7" key="1">
    <citation type="journal article" date="2016" name="Genome Biol. Evol.">
        <title>Gene Family Evolution Reflects Adaptation to Soil Environmental Stressors in the Genome of the Collembolan Orchesella cincta.</title>
        <authorList>
            <person name="Faddeeva-Vakhrusheva A."/>
            <person name="Derks M.F."/>
            <person name="Anvar S.Y."/>
            <person name="Agamennone V."/>
            <person name="Suring W."/>
            <person name="Smit S."/>
            <person name="van Straalen N.M."/>
            <person name="Roelofs D."/>
        </authorList>
    </citation>
    <scope>NUCLEOTIDE SEQUENCE [LARGE SCALE GENOMIC DNA]</scope>
    <source>
        <tissue evidence="6">Mixed pool</tissue>
    </source>
</reference>
<keyword evidence="3" id="KW-0677">Repeat</keyword>
<feature type="compositionally biased region" description="Polar residues" evidence="5">
    <location>
        <begin position="450"/>
        <end position="460"/>
    </location>
</feature>
<proteinExistence type="predicted"/>
<dbReference type="SUPFAM" id="SSF52058">
    <property type="entry name" value="L domain-like"/>
    <property type="match status" value="1"/>
</dbReference>
<dbReference type="InterPro" id="IPR025875">
    <property type="entry name" value="Leu-rich_rpt_4"/>
</dbReference>
<organism evidence="6 7">
    <name type="scientific">Orchesella cincta</name>
    <name type="common">Springtail</name>
    <name type="synonym">Podura cincta</name>
    <dbReference type="NCBI Taxonomy" id="48709"/>
    <lineage>
        <taxon>Eukaryota</taxon>
        <taxon>Metazoa</taxon>
        <taxon>Ecdysozoa</taxon>
        <taxon>Arthropoda</taxon>
        <taxon>Hexapoda</taxon>
        <taxon>Collembola</taxon>
        <taxon>Entomobryomorpha</taxon>
        <taxon>Entomobryoidea</taxon>
        <taxon>Orchesellidae</taxon>
        <taxon>Orchesellinae</taxon>
        <taxon>Orchesella</taxon>
    </lineage>
</organism>
<dbReference type="OrthoDB" id="10262005at2759"/>
<accession>A0A1D2NDA9</accession>
<comment type="caution">
    <text evidence="6">The sequence shown here is derived from an EMBL/GenBank/DDBJ whole genome shotgun (WGS) entry which is preliminary data.</text>
</comment>
<dbReference type="Pfam" id="PF12799">
    <property type="entry name" value="LRR_4"/>
    <property type="match status" value="1"/>
</dbReference>
<evidence type="ECO:0000256" key="4">
    <source>
        <dbReference type="ARBA" id="ARBA00024433"/>
    </source>
</evidence>
<name>A0A1D2NDA9_ORCCI</name>
<dbReference type="EMBL" id="LJIJ01000091">
    <property type="protein sequence ID" value="ODN02976.1"/>
    <property type="molecule type" value="Genomic_DNA"/>
</dbReference>
<dbReference type="InterPro" id="IPR032675">
    <property type="entry name" value="LRR_dom_sf"/>
</dbReference>
<dbReference type="SMART" id="SM00369">
    <property type="entry name" value="LRR_TYP"/>
    <property type="match status" value="3"/>
</dbReference>
<dbReference type="PANTHER" id="PTHR45973:SF34">
    <property type="entry name" value="PROTEIN PHOSPHATASE 1 REGULATORY SUBUNIT 42"/>
    <property type="match status" value="1"/>
</dbReference>
<sequence length="572" mass="63574">MDRTVYFNPETFSNSNYSGSGDDSYQSTPITSSRASRQNSVNSFATRVKGGSRAALAHKGLTTTGGAYQTSRRPQQPALVSRTRGVSTKQQHFQNNDENWGNEGGGLTRNILQSGISRVAVPCLRDRDEMEYHYGSVLVLHLQCKNLTCITLGALDPFCSLKNLYLYKNNIRRIQGLDRLTNLESLDLSRNNVERIDNLDNCTKLKKLCLGFNEIQVMEGLENLVVLEELYVDDQDMPPEQPLIFAPGTMASISNCLFVLDLSSNQLSTLEPIANMRRLEVLVASDNNLDNLSETLQVLQTLSQLRILNLKGNPISTLPIYKTQIIGTVYRLEELDGKEVNDTTRACLQKLSMMKKYRAQQKAEANELKKNMAKKVEEKSILDIVPGGSILQVGSSEEFSFSTPTRLSPLPPKPPQPKRKQQQPVAKKSQGSTKSTPTPNQSEGEDSPRTDATTSALSSTQEFEMSNIVVDGSLYESRARNSLLNHPDFDVVGGDGDHMSEMAKIIFRLSNLDDGTEGQNGGIVMKHSNYWDPPGSSMPQECRPLSPLEGLDFIMTPRVFCHFTRHIASKNQ</sequence>
<dbReference type="PANTHER" id="PTHR45973">
    <property type="entry name" value="PROTEIN PHOSPHATASE 1 REGULATORY SUBUNIT SDS22-RELATED"/>
    <property type="match status" value="1"/>
</dbReference>
<comment type="function">
    <text evidence="1">Cilium-specific protein required for cilia structures.</text>
</comment>
<dbReference type="InterPro" id="IPR003591">
    <property type="entry name" value="Leu-rich_rpt_typical-subtyp"/>
</dbReference>
<dbReference type="PROSITE" id="PS51450">
    <property type="entry name" value="LRR"/>
    <property type="match status" value="4"/>
</dbReference>
<dbReference type="SMART" id="SM00365">
    <property type="entry name" value="LRR_SD22"/>
    <property type="match status" value="4"/>
</dbReference>
<feature type="compositionally biased region" description="Low complexity" evidence="5">
    <location>
        <begin position="13"/>
        <end position="25"/>
    </location>
</feature>
<feature type="compositionally biased region" description="Polar residues" evidence="5">
    <location>
        <begin position="429"/>
        <end position="442"/>
    </location>
</feature>
<dbReference type="AlphaFoldDB" id="A0A1D2NDA9"/>
<evidence type="ECO:0000256" key="2">
    <source>
        <dbReference type="ARBA" id="ARBA00022614"/>
    </source>
</evidence>
<evidence type="ECO:0000313" key="7">
    <source>
        <dbReference type="Proteomes" id="UP000094527"/>
    </source>
</evidence>